<evidence type="ECO:0000256" key="2">
    <source>
        <dbReference type="ARBA" id="ARBA00008332"/>
    </source>
</evidence>
<keyword evidence="4" id="KW-0597">Phosphoprotein</keyword>
<dbReference type="GO" id="GO:0005737">
    <property type="term" value="C:cytoplasm"/>
    <property type="evidence" value="ECO:0007669"/>
    <property type="project" value="UniProtKB-SubCell"/>
</dbReference>
<accession>A0A1S3D1I4</accession>
<keyword evidence="5" id="KW-1185">Reference proteome</keyword>
<name>A0A1S3D1I4_DIACI</name>
<evidence type="ECO:0000256" key="3">
    <source>
        <dbReference type="ARBA" id="ARBA00022490"/>
    </source>
</evidence>
<dbReference type="PaxDb" id="121845-A0A1S3D1I4"/>
<dbReference type="GeneID" id="103509484"/>
<keyword evidence="3" id="KW-0963">Cytoplasm</keyword>
<dbReference type="InterPro" id="IPR019376">
    <property type="entry name" value="Myeloid_leukemia_factor"/>
</dbReference>
<comment type="similarity">
    <text evidence="2">Belongs to the MLF family.</text>
</comment>
<dbReference type="AlphaFoldDB" id="A0A1S3D1I4"/>
<evidence type="ECO:0000313" key="5">
    <source>
        <dbReference type="Proteomes" id="UP000079169"/>
    </source>
</evidence>
<dbReference type="Pfam" id="PF10248">
    <property type="entry name" value="Mlf1IP"/>
    <property type="match status" value="1"/>
</dbReference>
<comment type="subcellular location">
    <subcellularLocation>
        <location evidence="1">Cytoplasm</location>
    </subcellularLocation>
</comment>
<dbReference type="KEGG" id="dci:103509484"/>
<dbReference type="STRING" id="121845.A0A1S3D1I4"/>
<dbReference type="PANTHER" id="PTHR13105">
    <property type="entry name" value="MYELOID LEUKEMIA FACTOR"/>
    <property type="match status" value="1"/>
</dbReference>
<organism evidence="5 6">
    <name type="scientific">Diaphorina citri</name>
    <name type="common">Asian citrus psyllid</name>
    <dbReference type="NCBI Taxonomy" id="121845"/>
    <lineage>
        <taxon>Eukaryota</taxon>
        <taxon>Metazoa</taxon>
        <taxon>Ecdysozoa</taxon>
        <taxon>Arthropoda</taxon>
        <taxon>Hexapoda</taxon>
        <taxon>Insecta</taxon>
        <taxon>Pterygota</taxon>
        <taxon>Neoptera</taxon>
        <taxon>Paraneoptera</taxon>
        <taxon>Hemiptera</taxon>
        <taxon>Sternorrhyncha</taxon>
        <taxon>Psylloidea</taxon>
        <taxon>Psyllidae</taxon>
        <taxon>Diaphorininae</taxon>
        <taxon>Diaphorina</taxon>
    </lineage>
</organism>
<evidence type="ECO:0000256" key="1">
    <source>
        <dbReference type="ARBA" id="ARBA00004496"/>
    </source>
</evidence>
<reference evidence="6" key="1">
    <citation type="submission" date="2025-08" db="UniProtKB">
        <authorList>
            <consortium name="RefSeq"/>
        </authorList>
    </citation>
    <scope>IDENTIFICATION</scope>
</reference>
<dbReference type="RefSeq" id="XP_008472330.1">
    <property type="nucleotide sequence ID" value="XM_008474108.3"/>
</dbReference>
<dbReference type="Proteomes" id="UP000079169">
    <property type="component" value="Unplaced"/>
</dbReference>
<protein>
    <submittedName>
        <fullName evidence="6">Myeloid leukemia factor-like</fullName>
    </submittedName>
</protein>
<evidence type="ECO:0000313" key="6">
    <source>
        <dbReference type="RefSeq" id="XP_008472330.1"/>
    </source>
</evidence>
<sequence length="169" mass="19569">MDFSFLDTMKKEMRSLKNQMRKVGDELKQTYQMAQPLQFNHGNASDTSNCSYSVTKSQVCVEQSNRGKPRVYKESFMSRSGPGGVKEMKKVVCDEKGKREVCMGRALGEKAHVVRREEDQSGVIEEHEDLYNIDLDDISDLKQFHEAWERQKAKLPSYSDWTGKYLRND</sequence>
<proteinExistence type="inferred from homology"/>
<evidence type="ECO:0000256" key="4">
    <source>
        <dbReference type="ARBA" id="ARBA00022553"/>
    </source>
</evidence>
<gene>
    <name evidence="6" type="primary">LOC103509484</name>
</gene>